<proteinExistence type="predicted"/>
<sequence length="63" mass="6743">MNKQAVKTAVKAVLDATSDALDEIPASPYSCSAAQLKIRATLETIADQLLHLLVFINLDGESE</sequence>
<dbReference type="AlphaFoldDB" id="A0A6N2T9B8"/>
<evidence type="ECO:0000313" key="1">
    <source>
        <dbReference type="EMBL" id="VYT02268.1"/>
    </source>
</evidence>
<gene>
    <name evidence="1" type="ORF">AOLFYP35_01248</name>
</gene>
<reference evidence="1" key="1">
    <citation type="submission" date="2019-11" db="EMBL/GenBank/DDBJ databases">
        <authorList>
            <person name="Feng L."/>
        </authorList>
    </citation>
    <scope>NUCLEOTIDE SEQUENCE</scope>
    <source>
        <strain evidence="1">AodontolyticusLFYP35</strain>
    </source>
</reference>
<organism evidence="1">
    <name type="scientific">Schaalia odontolytica</name>
    <dbReference type="NCBI Taxonomy" id="1660"/>
    <lineage>
        <taxon>Bacteria</taxon>
        <taxon>Bacillati</taxon>
        <taxon>Actinomycetota</taxon>
        <taxon>Actinomycetes</taxon>
        <taxon>Actinomycetales</taxon>
        <taxon>Actinomycetaceae</taxon>
        <taxon>Schaalia</taxon>
    </lineage>
</organism>
<name>A0A6N2T9B8_9ACTO</name>
<dbReference type="EMBL" id="CACRSM010000002">
    <property type="protein sequence ID" value="VYT02268.1"/>
    <property type="molecule type" value="Genomic_DNA"/>
</dbReference>
<accession>A0A6N2T9B8</accession>
<protein>
    <submittedName>
        <fullName evidence="1">Uncharacterized protein</fullName>
    </submittedName>
</protein>